<evidence type="ECO:0000313" key="2">
    <source>
        <dbReference type="Proteomes" id="UP001204068"/>
    </source>
</evidence>
<reference evidence="1" key="1">
    <citation type="submission" date="2022-07" db="EMBL/GenBank/DDBJ databases">
        <title>Bacterial species isolated from the porcine tonsil microbiota.</title>
        <authorList>
            <person name="Oliveira I.M.F."/>
        </authorList>
    </citation>
    <scope>NUCLEOTIDE SEQUENCE</scope>
    <source>
        <strain evidence="1">8QC2O2</strain>
    </source>
</reference>
<comment type="caution">
    <text evidence="1">The sequence shown here is derived from an EMBL/GenBank/DDBJ whole genome shotgun (WGS) entry which is preliminary data.</text>
</comment>
<dbReference type="RefSeq" id="WP_239771911.1">
    <property type="nucleotide sequence ID" value="NZ_JANILD010000010.1"/>
</dbReference>
<dbReference type="Proteomes" id="UP001204068">
    <property type="component" value="Unassembled WGS sequence"/>
</dbReference>
<organism evidence="1 2">
    <name type="scientific">Mammaliicoccus sciuri</name>
    <name type="common">Staphylococcus sciuri</name>
    <dbReference type="NCBI Taxonomy" id="1296"/>
    <lineage>
        <taxon>Bacteria</taxon>
        <taxon>Bacillati</taxon>
        <taxon>Bacillota</taxon>
        <taxon>Bacilli</taxon>
        <taxon>Bacillales</taxon>
        <taxon>Staphylococcaceae</taxon>
        <taxon>Mammaliicoccus</taxon>
    </lineage>
</organism>
<proteinExistence type="predicted"/>
<evidence type="ECO:0000313" key="1">
    <source>
        <dbReference type="EMBL" id="MCQ9304994.1"/>
    </source>
</evidence>
<dbReference type="AlphaFoldDB" id="A0AAW5LRD1"/>
<dbReference type="EMBL" id="JANILD010000010">
    <property type="protein sequence ID" value="MCQ9304994.1"/>
    <property type="molecule type" value="Genomic_DNA"/>
</dbReference>
<accession>A0AAW5LRD1</accession>
<gene>
    <name evidence="1" type="ORF">NQ032_15395</name>
</gene>
<name>A0AAW5LRD1_MAMSC</name>
<protein>
    <submittedName>
        <fullName evidence="1">Uncharacterized protein</fullName>
    </submittedName>
</protein>
<sequence length="61" mass="6854">MAVKIGFVDGSEVKVKDGSLEEIEDKIDKEVSVKLSTVDNETSDLNVRVFIDKITYIHEQV</sequence>